<gene>
    <name evidence="1" type="ORF">GRAN_2234</name>
</gene>
<organism evidence="1 2">
    <name type="scientific">Granulicella sibirica</name>
    <dbReference type="NCBI Taxonomy" id="2479048"/>
    <lineage>
        <taxon>Bacteria</taxon>
        <taxon>Pseudomonadati</taxon>
        <taxon>Acidobacteriota</taxon>
        <taxon>Terriglobia</taxon>
        <taxon>Terriglobales</taxon>
        <taxon>Acidobacteriaceae</taxon>
        <taxon>Granulicella</taxon>
    </lineage>
</organism>
<protein>
    <submittedName>
        <fullName evidence="1">Uncharacterized protein</fullName>
    </submittedName>
</protein>
<keyword evidence="2" id="KW-1185">Reference proteome</keyword>
<accession>A0A4V1L6D9</accession>
<reference evidence="2" key="2">
    <citation type="submission" date="2019-02" db="EMBL/GenBank/DDBJ databases">
        <title>Granulicella sibirica sp. nov., a psychrotolerant acidobacterium isolated from an organic soil layer in forested tundra, West Siberia.</title>
        <authorList>
            <person name="Oshkin I.Y."/>
            <person name="Kulichevskaya I.S."/>
            <person name="Rijpstra W.I.C."/>
            <person name="Sinninghe Damste J.S."/>
            <person name="Rakitin A.L."/>
            <person name="Ravin N.V."/>
            <person name="Dedysh S.N."/>
        </authorList>
    </citation>
    <scope>NUCLEOTIDE SEQUENCE [LARGE SCALE GENOMIC DNA]</scope>
    <source>
        <strain evidence="2">AF10</strain>
    </source>
</reference>
<dbReference type="Proteomes" id="UP000289437">
    <property type="component" value="Unassembled WGS sequence"/>
</dbReference>
<name>A0A4V1L6D9_9BACT</name>
<proteinExistence type="predicted"/>
<dbReference type="EMBL" id="RDSM01000001">
    <property type="protein sequence ID" value="RXH58924.1"/>
    <property type="molecule type" value="Genomic_DNA"/>
</dbReference>
<dbReference type="AlphaFoldDB" id="A0A4V1L6D9"/>
<reference evidence="1 2" key="1">
    <citation type="submission" date="2018-11" db="EMBL/GenBank/DDBJ databases">
        <authorList>
            <person name="Mardanov A.V."/>
            <person name="Ravin N.V."/>
            <person name="Dedysh S.N."/>
        </authorList>
    </citation>
    <scope>NUCLEOTIDE SEQUENCE [LARGE SCALE GENOMIC DNA]</scope>
    <source>
        <strain evidence="1 2">AF10</strain>
    </source>
</reference>
<evidence type="ECO:0000313" key="2">
    <source>
        <dbReference type="Proteomes" id="UP000289437"/>
    </source>
</evidence>
<sequence length="41" mass="4670">MDARVPPVWAKSVKVGKALIRLRLISPWMRDETDAGFKARC</sequence>
<comment type="caution">
    <text evidence="1">The sequence shown here is derived from an EMBL/GenBank/DDBJ whole genome shotgun (WGS) entry which is preliminary data.</text>
</comment>
<evidence type="ECO:0000313" key="1">
    <source>
        <dbReference type="EMBL" id="RXH58924.1"/>
    </source>
</evidence>